<protein>
    <submittedName>
        <fullName evidence="1">Uncharacterized protein</fullName>
    </submittedName>
</protein>
<evidence type="ECO:0000313" key="2">
    <source>
        <dbReference type="Proteomes" id="UP001186041"/>
    </source>
</evidence>
<sequence>MAELQAVMLATGQELPDMPHGVRYEPAGEVVVRKLSDGLRQRDFKGAIMLAQPVLSPPNEAETSYDADEYDEHGVRWFREHLSPTDEGQWS</sequence>
<dbReference type="RefSeq" id="WP_317722679.1">
    <property type="nucleotide sequence ID" value="NZ_JAWLVK010000041.1"/>
</dbReference>
<reference evidence="1" key="1">
    <citation type="submission" date="2023-10" db="EMBL/GenBank/DDBJ databases">
        <title>Mycolicibacterium fortuitum clinical isolates causing pulmonary infections in humans.</title>
        <authorList>
            <person name="Mejia-Ponce P.M."/>
            <person name="Zenteno-Cuevas R."/>
            <person name="Licona-Cassani C."/>
        </authorList>
    </citation>
    <scope>NUCLEOTIDE SEQUENCE</scope>
    <source>
        <strain evidence="1">M8</strain>
    </source>
</reference>
<accession>A0AAE4VHS1</accession>
<proteinExistence type="predicted"/>
<name>A0AAE4VHS1_MYCFO</name>
<dbReference type="EMBL" id="JAWLVV010000043">
    <property type="protein sequence ID" value="MDV7294589.1"/>
    <property type="molecule type" value="Genomic_DNA"/>
</dbReference>
<organism evidence="1 2">
    <name type="scientific">Mycolicibacterium fortuitum</name>
    <name type="common">Mycobacterium fortuitum</name>
    <dbReference type="NCBI Taxonomy" id="1766"/>
    <lineage>
        <taxon>Bacteria</taxon>
        <taxon>Bacillati</taxon>
        <taxon>Actinomycetota</taxon>
        <taxon>Actinomycetes</taxon>
        <taxon>Mycobacteriales</taxon>
        <taxon>Mycobacteriaceae</taxon>
        <taxon>Mycolicibacterium</taxon>
    </lineage>
</organism>
<comment type="caution">
    <text evidence="1">The sequence shown here is derived from an EMBL/GenBank/DDBJ whole genome shotgun (WGS) entry which is preliminary data.</text>
</comment>
<gene>
    <name evidence="1" type="ORF">R4485_30970</name>
</gene>
<dbReference type="Proteomes" id="UP001186041">
    <property type="component" value="Unassembled WGS sequence"/>
</dbReference>
<dbReference type="AlphaFoldDB" id="A0AAE4VHS1"/>
<evidence type="ECO:0000313" key="1">
    <source>
        <dbReference type="EMBL" id="MDV7294589.1"/>
    </source>
</evidence>